<dbReference type="Gene3D" id="3.40.50.720">
    <property type="entry name" value="NAD(P)-binding Rossmann-like Domain"/>
    <property type="match status" value="1"/>
</dbReference>
<gene>
    <name evidence="4" type="ORF">PV05_03799</name>
</gene>
<dbReference type="OrthoDB" id="9876299at2759"/>
<dbReference type="HOGENOM" id="CLU_010194_9_1_1"/>
<evidence type="ECO:0008006" key="6">
    <source>
        <dbReference type="Google" id="ProtNLM"/>
    </source>
</evidence>
<comment type="similarity">
    <text evidence="1">Belongs to the short-chain dehydrogenases/reductases (SDR) family.</text>
</comment>
<dbReference type="InterPro" id="IPR051468">
    <property type="entry name" value="Fungal_SecMetab_SDRs"/>
</dbReference>
<keyword evidence="3" id="KW-0560">Oxidoreductase</keyword>
<evidence type="ECO:0000313" key="4">
    <source>
        <dbReference type="EMBL" id="KIW59345.1"/>
    </source>
</evidence>
<dbReference type="EMBL" id="KN847318">
    <property type="protein sequence ID" value="KIW59345.1"/>
    <property type="molecule type" value="Genomic_DNA"/>
</dbReference>
<dbReference type="RefSeq" id="XP_013319929.1">
    <property type="nucleotide sequence ID" value="XM_013464475.1"/>
</dbReference>
<evidence type="ECO:0000313" key="5">
    <source>
        <dbReference type="Proteomes" id="UP000054342"/>
    </source>
</evidence>
<dbReference type="Pfam" id="PF00106">
    <property type="entry name" value="adh_short"/>
    <property type="match status" value="1"/>
</dbReference>
<protein>
    <recommendedName>
        <fullName evidence="6">Ketoreductase (KR) domain-containing protein</fullName>
    </recommendedName>
</protein>
<evidence type="ECO:0000256" key="1">
    <source>
        <dbReference type="ARBA" id="ARBA00006484"/>
    </source>
</evidence>
<dbReference type="SUPFAM" id="SSF51735">
    <property type="entry name" value="NAD(P)-binding Rossmann-fold domains"/>
    <property type="match status" value="1"/>
</dbReference>
<keyword evidence="2" id="KW-0521">NADP</keyword>
<dbReference type="PANTHER" id="PTHR43544">
    <property type="entry name" value="SHORT-CHAIN DEHYDROGENASE/REDUCTASE"/>
    <property type="match status" value="1"/>
</dbReference>
<dbReference type="GeneID" id="25325707"/>
<name>A0A0D2EX58_9EURO</name>
<dbReference type="InterPro" id="IPR002347">
    <property type="entry name" value="SDR_fam"/>
</dbReference>
<dbReference type="AlphaFoldDB" id="A0A0D2EX58"/>
<dbReference type="PRINTS" id="PR00081">
    <property type="entry name" value="GDHRDH"/>
</dbReference>
<dbReference type="Proteomes" id="UP000054342">
    <property type="component" value="Unassembled WGS sequence"/>
</dbReference>
<reference evidence="4 5" key="1">
    <citation type="submission" date="2015-01" db="EMBL/GenBank/DDBJ databases">
        <title>The Genome Sequence of Exophiala xenobiotica CBS118157.</title>
        <authorList>
            <consortium name="The Broad Institute Genomics Platform"/>
            <person name="Cuomo C."/>
            <person name="de Hoog S."/>
            <person name="Gorbushina A."/>
            <person name="Stielow B."/>
            <person name="Teixiera M."/>
            <person name="Abouelleil A."/>
            <person name="Chapman S.B."/>
            <person name="Priest M."/>
            <person name="Young S.K."/>
            <person name="Wortman J."/>
            <person name="Nusbaum C."/>
            <person name="Birren B."/>
        </authorList>
    </citation>
    <scope>NUCLEOTIDE SEQUENCE [LARGE SCALE GENOMIC DNA]</scope>
    <source>
        <strain evidence="4 5">CBS 118157</strain>
    </source>
</reference>
<organism evidence="4 5">
    <name type="scientific">Exophiala xenobiotica</name>
    <dbReference type="NCBI Taxonomy" id="348802"/>
    <lineage>
        <taxon>Eukaryota</taxon>
        <taxon>Fungi</taxon>
        <taxon>Dikarya</taxon>
        <taxon>Ascomycota</taxon>
        <taxon>Pezizomycotina</taxon>
        <taxon>Eurotiomycetes</taxon>
        <taxon>Chaetothyriomycetidae</taxon>
        <taxon>Chaetothyriales</taxon>
        <taxon>Herpotrichiellaceae</taxon>
        <taxon>Exophiala</taxon>
    </lineage>
</organism>
<evidence type="ECO:0000256" key="2">
    <source>
        <dbReference type="ARBA" id="ARBA00022857"/>
    </source>
</evidence>
<keyword evidence="5" id="KW-1185">Reference proteome</keyword>
<dbReference type="GO" id="GO:0005737">
    <property type="term" value="C:cytoplasm"/>
    <property type="evidence" value="ECO:0007669"/>
    <property type="project" value="TreeGrafter"/>
</dbReference>
<evidence type="ECO:0000256" key="3">
    <source>
        <dbReference type="ARBA" id="ARBA00023002"/>
    </source>
</evidence>
<dbReference type="PANTHER" id="PTHR43544:SF7">
    <property type="entry name" value="NADB-LER2"/>
    <property type="match status" value="1"/>
</dbReference>
<dbReference type="InterPro" id="IPR036291">
    <property type="entry name" value="NAD(P)-bd_dom_sf"/>
</dbReference>
<proteinExistence type="inferred from homology"/>
<dbReference type="GO" id="GO:0016491">
    <property type="term" value="F:oxidoreductase activity"/>
    <property type="evidence" value="ECO:0007669"/>
    <property type="project" value="UniProtKB-KW"/>
</dbReference>
<accession>A0A0D2EX58</accession>
<sequence length="251" mass="26654">MSTVYLITGANRGIGRGLTDLILSRPNTSVVALVRDLDHETSKSLASTTPGASNTLTILPYDAKQPGSAETAISTLRKTHGITHVDVVIANAGTLSKRGPTVDTPAEAILEAVDVNTVGPLQLFRACLPLGPAKFIAISSAIGSTTQIPQHAHSQTVAYGISKAGLNHAMRKLSVEYPDMVIEMLTPGPVMTDLTREYKSFMEEALKKNPTLADRFVPIDKVCNGLLGLIDSASKETSGGFRDWSGQVVPF</sequence>